<dbReference type="Pfam" id="PF00578">
    <property type="entry name" value="AhpC-TSA"/>
    <property type="match status" value="1"/>
</dbReference>
<dbReference type="InterPro" id="IPR000866">
    <property type="entry name" value="AhpC/TSA"/>
</dbReference>
<dbReference type="InterPro" id="IPR036249">
    <property type="entry name" value="Thioredoxin-like_sf"/>
</dbReference>
<dbReference type="AlphaFoldDB" id="A0A6N8J7W5"/>
<keyword evidence="1" id="KW-0812">Transmembrane</keyword>
<evidence type="ECO:0000259" key="2">
    <source>
        <dbReference type="Pfam" id="PF00578"/>
    </source>
</evidence>
<dbReference type="PANTHER" id="PTHR43640">
    <property type="entry name" value="OS07G0260300 PROTEIN"/>
    <property type="match status" value="1"/>
</dbReference>
<evidence type="ECO:0000313" key="4">
    <source>
        <dbReference type="Proteomes" id="UP000468388"/>
    </source>
</evidence>
<evidence type="ECO:0000256" key="1">
    <source>
        <dbReference type="SAM" id="Phobius"/>
    </source>
</evidence>
<accession>A0A6N8J7W5</accession>
<feature type="domain" description="Alkyl hydroperoxide reductase subunit C/ Thiol specific antioxidant" evidence="2">
    <location>
        <begin position="56"/>
        <end position="170"/>
    </location>
</feature>
<protein>
    <submittedName>
        <fullName evidence="3">Redoxin domain-containing protein</fullName>
    </submittedName>
</protein>
<comment type="caution">
    <text evidence="3">The sequence shown here is derived from an EMBL/GenBank/DDBJ whole genome shotgun (WGS) entry which is preliminary data.</text>
</comment>
<sequence>MTSPAEYGGMFNNLIILYCRKLRKGLSAYYAMYHKTMLSILMMLLYLQLHAQDRKINTIQLENISGEKDFLLKQVSTKMLVIVWLSPECPLCQNYTLTLNQLSQKYHDVVTIVGVFPGNAYTKEEYIAFRKKYAISFTLLTDKKKLLATTIHATVTPEVFLYDEKRSLKYSGAIDNWVVGLGKNTKKATVSYLDDAIVHTLDGVPANPAYTQPIGCFINDN</sequence>
<dbReference type="GO" id="GO:0016209">
    <property type="term" value="F:antioxidant activity"/>
    <property type="evidence" value="ECO:0007669"/>
    <property type="project" value="InterPro"/>
</dbReference>
<gene>
    <name evidence="3" type="ORF">GO495_11365</name>
</gene>
<reference evidence="3 4" key="1">
    <citation type="submission" date="2019-12" db="EMBL/GenBank/DDBJ databases">
        <title>The draft genomic sequence of strain Chitinophaga oryziterrae JCM 16595.</title>
        <authorList>
            <person name="Zhang X."/>
        </authorList>
    </citation>
    <scope>NUCLEOTIDE SEQUENCE [LARGE SCALE GENOMIC DNA]</scope>
    <source>
        <strain evidence="3 4">JCM 16595</strain>
    </source>
</reference>
<name>A0A6N8J7W5_9BACT</name>
<feature type="transmembrane region" description="Helical" evidence="1">
    <location>
        <begin position="28"/>
        <end position="47"/>
    </location>
</feature>
<dbReference type="Gene3D" id="3.40.30.10">
    <property type="entry name" value="Glutaredoxin"/>
    <property type="match status" value="1"/>
</dbReference>
<keyword evidence="1" id="KW-1133">Transmembrane helix</keyword>
<keyword evidence="1" id="KW-0472">Membrane</keyword>
<organism evidence="3 4">
    <name type="scientific">Chitinophaga oryziterrae</name>
    <dbReference type="NCBI Taxonomy" id="1031224"/>
    <lineage>
        <taxon>Bacteria</taxon>
        <taxon>Pseudomonadati</taxon>
        <taxon>Bacteroidota</taxon>
        <taxon>Chitinophagia</taxon>
        <taxon>Chitinophagales</taxon>
        <taxon>Chitinophagaceae</taxon>
        <taxon>Chitinophaga</taxon>
    </lineage>
</organism>
<dbReference type="GO" id="GO:0016491">
    <property type="term" value="F:oxidoreductase activity"/>
    <property type="evidence" value="ECO:0007669"/>
    <property type="project" value="InterPro"/>
</dbReference>
<evidence type="ECO:0000313" key="3">
    <source>
        <dbReference type="EMBL" id="MVT41183.1"/>
    </source>
</evidence>
<dbReference type="EMBL" id="WRXO01000002">
    <property type="protein sequence ID" value="MVT41183.1"/>
    <property type="molecule type" value="Genomic_DNA"/>
</dbReference>
<dbReference type="InterPro" id="IPR047262">
    <property type="entry name" value="PRX-like1"/>
</dbReference>
<dbReference type="SUPFAM" id="SSF52833">
    <property type="entry name" value="Thioredoxin-like"/>
    <property type="match status" value="1"/>
</dbReference>
<dbReference type="PANTHER" id="PTHR43640:SF1">
    <property type="entry name" value="THIOREDOXIN-DEPENDENT PEROXIREDOXIN"/>
    <property type="match status" value="1"/>
</dbReference>
<keyword evidence="4" id="KW-1185">Reference proteome</keyword>
<dbReference type="Proteomes" id="UP000468388">
    <property type="component" value="Unassembled WGS sequence"/>
</dbReference>
<proteinExistence type="predicted"/>